<dbReference type="SUPFAM" id="SSF81321">
    <property type="entry name" value="Family A G protein-coupled receptor-like"/>
    <property type="match status" value="1"/>
</dbReference>
<keyword evidence="10" id="KW-0716">Sensory transduction</keyword>
<dbReference type="Pfam" id="PF13853">
    <property type="entry name" value="7tm_4"/>
    <property type="match status" value="1"/>
</dbReference>
<evidence type="ECO:0000256" key="7">
    <source>
        <dbReference type="ARBA" id="ARBA00023170"/>
    </source>
</evidence>
<keyword evidence="10" id="KW-0552">Olfaction</keyword>
<protein>
    <recommendedName>
        <fullName evidence="10">Olfactory receptor</fullName>
    </recommendedName>
</protein>
<dbReference type="PANTHER" id="PTHR48001">
    <property type="entry name" value="OLFACTORY RECEPTOR"/>
    <property type="match status" value="1"/>
</dbReference>
<feature type="transmembrane region" description="Helical" evidence="10">
    <location>
        <begin position="59"/>
        <end position="78"/>
    </location>
</feature>
<dbReference type="GO" id="GO:0004930">
    <property type="term" value="F:G protein-coupled receptor activity"/>
    <property type="evidence" value="ECO:0007669"/>
    <property type="project" value="UniProtKB-KW"/>
</dbReference>
<dbReference type="AlphaFoldDB" id="A0A6J0Y7Z4"/>
<evidence type="ECO:0000256" key="10">
    <source>
        <dbReference type="RuleBase" id="RU363047"/>
    </source>
</evidence>
<dbReference type="OrthoDB" id="9708509at2759"/>
<keyword evidence="10" id="KW-1003">Cell membrane</keyword>
<keyword evidence="5 9" id="KW-0297">G-protein coupled receptor</keyword>
<keyword evidence="6 10" id="KW-0472">Membrane</keyword>
<evidence type="ECO:0000313" key="13">
    <source>
        <dbReference type="RefSeq" id="XP_020757689.2"/>
    </source>
</evidence>
<sequence length="320" mass="35702">MERGNQTGVRNFLLLGFSEDPDLQPLLFRLFLSMYLVTFTGNLAIILAVISDSHLHTPMYFFLSNLSFADIGFTSTTVPKMLLNLQTQSKVITYAGCLSQVFFFIVFGCLDNVLLTVMAYDRFVAICHPLHYTVIMNPRVCGLLALGSWSLSITASLLMTLTLLKLSFCRSMKIPHFFCDFPTVLKLACSDTLINNTVVYFLTIILGVFPLSGILFSYYQIFSSILRIPSVRNKCKAFSTCGSHFSVVFLFYGTGLGVYLSSAITSSSRTSLVASVMYTTVTPMLNPFIYSLRNRDMKGALVRLISRAPSLIHRAFRGLS</sequence>
<feature type="transmembrane region" description="Helical" evidence="10">
    <location>
        <begin position="140"/>
        <end position="164"/>
    </location>
</feature>
<feature type="transmembrane region" description="Helical" evidence="10">
    <location>
        <begin position="240"/>
        <end position="260"/>
    </location>
</feature>
<gene>
    <name evidence="13" type="primary">OR7C2</name>
</gene>
<feature type="transmembrane region" description="Helical" evidence="10">
    <location>
        <begin position="26"/>
        <end position="50"/>
    </location>
</feature>
<keyword evidence="12" id="KW-1185">Reference proteome</keyword>
<reference evidence="13" key="2">
    <citation type="submission" date="2025-08" db="UniProtKB">
        <authorList>
            <consortium name="RefSeq"/>
        </authorList>
    </citation>
    <scope>IDENTIFICATION</scope>
    <source>
        <tissue evidence="13">Tongue muscle</tissue>
    </source>
</reference>
<dbReference type="InterPro" id="IPR000725">
    <property type="entry name" value="Olfact_rcpt"/>
</dbReference>
<keyword evidence="8 9" id="KW-0807">Transducer</keyword>
<dbReference type="GO" id="GO:0005886">
    <property type="term" value="C:plasma membrane"/>
    <property type="evidence" value="ECO:0007669"/>
    <property type="project" value="UniProtKB-SubCell"/>
</dbReference>
<dbReference type="KEGG" id="ovr:110142712"/>
<proteinExistence type="inferred from homology"/>
<evidence type="ECO:0000313" key="12">
    <source>
        <dbReference type="Proteomes" id="UP001652640"/>
    </source>
</evidence>
<dbReference type="PRINTS" id="PR00237">
    <property type="entry name" value="GPCRRHODOPSN"/>
</dbReference>
<dbReference type="GO" id="GO:0004984">
    <property type="term" value="F:olfactory receptor activity"/>
    <property type="evidence" value="ECO:0007669"/>
    <property type="project" value="InterPro"/>
</dbReference>
<dbReference type="InParanoid" id="A0A6J0Y7Z4"/>
<evidence type="ECO:0000256" key="2">
    <source>
        <dbReference type="ARBA" id="ARBA00004141"/>
    </source>
</evidence>
<dbReference type="CDD" id="cd15234">
    <property type="entry name" value="7tmA_OR7-like"/>
    <property type="match status" value="1"/>
</dbReference>
<evidence type="ECO:0000256" key="6">
    <source>
        <dbReference type="ARBA" id="ARBA00023136"/>
    </source>
</evidence>
<dbReference type="InterPro" id="IPR017452">
    <property type="entry name" value="GPCR_Rhodpsn_7TM"/>
</dbReference>
<organism evidence="12 13">
    <name type="scientific">Odocoileus virginianus</name>
    <name type="common">White-tailed deer</name>
    <dbReference type="NCBI Taxonomy" id="9874"/>
    <lineage>
        <taxon>Eukaryota</taxon>
        <taxon>Metazoa</taxon>
        <taxon>Chordata</taxon>
        <taxon>Craniata</taxon>
        <taxon>Vertebrata</taxon>
        <taxon>Euteleostomi</taxon>
        <taxon>Mammalia</taxon>
        <taxon>Eutheria</taxon>
        <taxon>Laurasiatheria</taxon>
        <taxon>Artiodactyla</taxon>
        <taxon>Ruminantia</taxon>
        <taxon>Pecora</taxon>
        <taxon>Cervidae</taxon>
        <taxon>Odocoileinae</taxon>
        <taxon>Odocoileus</taxon>
    </lineage>
</organism>
<feature type="transmembrane region" description="Helical" evidence="10">
    <location>
        <begin position="272"/>
        <end position="292"/>
    </location>
</feature>
<feature type="transmembrane region" description="Helical" evidence="10">
    <location>
        <begin position="98"/>
        <end position="120"/>
    </location>
</feature>
<comment type="function">
    <text evidence="1">Putative odorant or sperm cell receptor.</text>
</comment>
<evidence type="ECO:0000256" key="9">
    <source>
        <dbReference type="RuleBase" id="RU000688"/>
    </source>
</evidence>
<keyword evidence="7 9" id="KW-0675">Receptor</keyword>
<reference evidence="12" key="1">
    <citation type="journal article" date="2022" name="J. Hered.">
        <title>A De Novo Chromosome-Level Genome Assembly of the White-Tailed Deer, Odocoileus Virginianus.</title>
        <authorList>
            <person name="London E.W."/>
            <person name="Roca A.L."/>
            <person name="Novakofski J.E."/>
            <person name="Mateus-Pinilla N.E."/>
        </authorList>
    </citation>
    <scope>NUCLEOTIDE SEQUENCE [LARGE SCALE GENOMIC DNA]</scope>
</reference>
<evidence type="ECO:0000256" key="1">
    <source>
        <dbReference type="ARBA" id="ARBA00003929"/>
    </source>
</evidence>
<dbReference type="GeneID" id="110142712"/>
<keyword evidence="4 10" id="KW-1133">Transmembrane helix</keyword>
<feature type="domain" description="G-protein coupled receptors family 1 profile" evidence="11">
    <location>
        <begin position="41"/>
        <end position="290"/>
    </location>
</feature>
<dbReference type="Proteomes" id="UP001652640">
    <property type="component" value="Chromosome 3"/>
</dbReference>
<dbReference type="RefSeq" id="XP_020757689.2">
    <property type="nucleotide sequence ID" value="XM_020902030.2"/>
</dbReference>
<evidence type="ECO:0000256" key="5">
    <source>
        <dbReference type="ARBA" id="ARBA00023040"/>
    </source>
</evidence>
<comment type="subcellular location">
    <subcellularLocation>
        <location evidence="10">Cell membrane</location>
        <topology evidence="10">Multi-pass membrane protein</topology>
    </subcellularLocation>
    <subcellularLocation>
        <location evidence="2">Membrane</location>
        <topology evidence="2">Multi-pass membrane protein</topology>
    </subcellularLocation>
</comment>
<dbReference type="PRINTS" id="PR00245">
    <property type="entry name" value="OLFACTORYR"/>
</dbReference>
<evidence type="ECO:0000256" key="8">
    <source>
        <dbReference type="ARBA" id="ARBA00023224"/>
    </source>
</evidence>
<evidence type="ECO:0000259" key="11">
    <source>
        <dbReference type="PROSITE" id="PS50262"/>
    </source>
</evidence>
<keyword evidence="3 9" id="KW-0812">Transmembrane</keyword>
<evidence type="ECO:0000256" key="4">
    <source>
        <dbReference type="ARBA" id="ARBA00022989"/>
    </source>
</evidence>
<evidence type="ECO:0000256" key="3">
    <source>
        <dbReference type="ARBA" id="ARBA00022692"/>
    </source>
</evidence>
<name>A0A6J0Y7Z4_ODOVR</name>
<comment type="similarity">
    <text evidence="9">Belongs to the G-protein coupled receptor 1 family.</text>
</comment>
<dbReference type="PROSITE" id="PS50262">
    <property type="entry name" value="G_PROTEIN_RECEP_F1_2"/>
    <property type="match status" value="1"/>
</dbReference>
<accession>A0A6J0Y7Z4</accession>
<dbReference type="PROSITE" id="PS00237">
    <property type="entry name" value="G_PROTEIN_RECEP_F1_1"/>
    <property type="match status" value="1"/>
</dbReference>
<dbReference type="InterPro" id="IPR000276">
    <property type="entry name" value="GPCR_Rhodpsn"/>
</dbReference>
<dbReference type="Gene3D" id="1.20.1070.10">
    <property type="entry name" value="Rhodopsin 7-helix transmembrane proteins"/>
    <property type="match status" value="1"/>
</dbReference>
<feature type="transmembrane region" description="Helical" evidence="10">
    <location>
        <begin position="198"/>
        <end position="219"/>
    </location>
</feature>